<protein>
    <submittedName>
        <fullName evidence="1">Cupin</fullName>
    </submittedName>
</protein>
<reference evidence="1 2" key="1">
    <citation type="journal article" date="2019" name="Int. J. Syst. Evol. Microbiol.">
        <title>The Global Catalogue of Microorganisms (GCM) 10K type strain sequencing project: providing services to taxonomists for standard genome sequencing and annotation.</title>
        <authorList>
            <consortium name="The Broad Institute Genomics Platform"/>
            <consortium name="The Broad Institute Genome Sequencing Center for Infectious Disease"/>
            <person name="Wu L."/>
            <person name="Ma J."/>
        </authorList>
    </citation>
    <scope>NUCLEOTIDE SEQUENCE [LARGE SCALE GENOMIC DNA]</scope>
    <source>
        <strain evidence="1 2">CGMCC 1.12543</strain>
    </source>
</reference>
<name>A0ABD5RI18_9EURY</name>
<organism evidence="1 2">
    <name type="scientific">Halomarina salina</name>
    <dbReference type="NCBI Taxonomy" id="1872699"/>
    <lineage>
        <taxon>Archaea</taxon>
        <taxon>Methanobacteriati</taxon>
        <taxon>Methanobacteriota</taxon>
        <taxon>Stenosarchaea group</taxon>
        <taxon>Halobacteria</taxon>
        <taxon>Halobacteriales</taxon>
        <taxon>Natronomonadaceae</taxon>
        <taxon>Halomarina</taxon>
    </lineage>
</organism>
<proteinExistence type="predicted"/>
<dbReference type="SUPFAM" id="SSF51182">
    <property type="entry name" value="RmlC-like cupins"/>
    <property type="match status" value="1"/>
</dbReference>
<comment type="caution">
    <text evidence="1">The sequence shown here is derived from an EMBL/GenBank/DDBJ whole genome shotgun (WGS) entry which is preliminary data.</text>
</comment>
<dbReference type="AlphaFoldDB" id="A0ABD5RI18"/>
<keyword evidence="2" id="KW-1185">Reference proteome</keyword>
<sequence length="116" mass="12444">MAYKTAGIGETRSVIEDEGGEMWPLRELLGCERLSVSVVELAPGRRGTEYDHAGCDCESVYLAVQGAVDVDCLLPSGAVESLTLEEYEAVSIPPEQSRQLVNRSDGTVRVVVASTV</sequence>
<accession>A0ABD5RI18</accession>
<dbReference type="InterPro" id="IPR011051">
    <property type="entry name" value="RmlC_Cupin_sf"/>
</dbReference>
<dbReference type="Proteomes" id="UP001596099">
    <property type="component" value="Unassembled WGS sequence"/>
</dbReference>
<evidence type="ECO:0000313" key="2">
    <source>
        <dbReference type="Proteomes" id="UP001596099"/>
    </source>
</evidence>
<dbReference type="RefSeq" id="WP_247418584.1">
    <property type="nucleotide sequence ID" value="NZ_JALLGW010000002.1"/>
</dbReference>
<dbReference type="InterPro" id="IPR014710">
    <property type="entry name" value="RmlC-like_jellyroll"/>
</dbReference>
<gene>
    <name evidence="1" type="ORF">ACFPYI_01475</name>
</gene>
<dbReference type="Gene3D" id="2.60.120.10">
    <property type="entry name" value="Jelly Rolls"/>
    <property type="match status" value="1"/>
</dbReference>
<dbReference type="EMBL" id="JBHSQH010000001">
    <property type="protein sequence ID" value="MFC5969992.1"/>
    <property type="molecule type" value="Genomic_DNA"/>
</dbReference>
<evidence type="ECO:0000313" key="1">
    <source>
        <dbReference type="EMBL" id="MFC5969992.1"/>
    </source>
</evidence>